<dbReference type="KEGG" id="psim:KR76_01650"/>
<dbReference type="eggNOG" id="COG1167">
    <property type="taxonomic scope" value="Bacteria"/>
</dbReference>
<keyword evidence="5" id="KW-0804">Transcription</keyword>
<comment type="similarity">
    <text evidence="1">In the C-terminal section; belongs to the class-I pyridoxal-phosphate-dependent aminotransferase family.</text>
</comment>
<keyword evidence="4" id="KW-0238">DNA-binding</keyword>
<dbReference type="InterPro" id="IPR015422">
    <property type="entry name" value="PyrdxlP-dep_Trfase_small"/>
</dbReference>
<dbReference type="InterPro" id="IPR004839">
    <property type="entry name" value="Aminotransferase_I/II_large"/>
</dbReference>
<dbReference type="GO" id="GO:0030170">
    <property type="term" value="F:pyridoxal phosphate binding"/>
    <property type="evidence" value="ECO:0007669"/>
    <property type="project" value="InterPro"/>
</dbReference>
<sequence>MRELLSAIEARLDEPTARGLAAAVGRALRDGELTGGERLPPIRTVARELALSPTTVSAAWSILARAGAIRTAGRNGTIVAEQAQPAEGRIRRVVDPRAQFALDLSTGVPDMALLPSLTTALQALSKAGAAESYLEDPVLPALQERILADWPTPASSLAIVDGAMDAVELVVRSQLQYGDTVVVEHPEFPPALDIFEAAGVGVIGVRLDDEGVVPAELEAALAKGPRAFFLQPRAHNPTGISTTPGRAEELARVLAAAPSPVLVVEDDSAGAISTSPDVSLGAFLPERTVHVRSFGKSHGPDLRLAAVSGPDEVLAGIARLRQLGQGWSSRLLQRVLLELLSDEVALAQVATARTTYAERRAAFCAVLRRHDIEVTGRDGLNVWVPVRDESAALVRLASLGIGVMPGAPFQVFPGEGAYVRVTVGLLGDDLEEVAESVAEAAQMGSWHSRVR</sequence>
<proteinExistence type="inferred from homology"/>
<dbReference type="SMART" id="SM00345">
    <property type="entry name" value="HTH_GNTR"/>
    <property type="match status" value="1"/>
</dbReference>
<evidence type="ECO:0000256" key="5">
    <source>
        <dbReference type="ARBA" id="ARBA00023163"/>
    </source>
</evidence>
<dbReference type="GO" id="GO:0003700">
    <property type="term" value="F:DNA-binding transcription factor activity"/>
    <property type="evidence" value="ECO:0007669"/>
    <property type="project" value="InterPro"/>
</dbReference>
<dbReference type="EMBL" id="CP009896">
    <property type="protein sequence ID" value="AIY15793.1"/>
    <property type="molecule type" value="Genomic_DNA"/>
</dbReference>
<dbReference type="PANTHER" id="PTHR46577:SF1">
    <property type="entry name" value="HTH-TYPE TRANSCRIPTIONAL REGULATORY PROTEIN GABR"/>
    <property type="match status" value="1"/>
</dbReference>
<evidence type="ECO:0000313" key="6">
    <source>
        <dbReference type="EMBL" id="AIY15793.1"/>
    </source>
</evidence>
<keyword evidence="7" id="KW-1185">Reference proteome</keyword>
<dbReference type="SUPFAM" id="SSF53383">
    <property type="entry name" value="PLP-dependent transferases"/>
    <property type="match status" value="1"/>
</dbReference>
<dbReference type="InterPro" id="IPR015424">
    <property type="entry name" value="PyrdxlP-dep_Trfase"/>
</dbReference>
<protein>
    <submittedName>
        <fullName evidence="6">Putative transcriptional regulator of pyridoxine metabolism</fullName>
    </submittedName>
</protein>
<dbReference type="GO" id="GO:0003677">
    <property type="term" value="F:DNA binding"/>
    <property type="evidence" value="ECO:0007669"/>
    <property type="project" value="UniProtKB-KW"/>
</dbReference>
<reference evidence="6 7" key="1">
    <citation type="journal article" date="2015" name="Genome Announc.">
        <title>Complete Genome Sequence of Steroid-Transforming Nocardioides simplex VKM Ac-2033D.</title>
        <authorList>
            <person name="Shtratnikova V.Y."/>
            <person name="Schelkunov M.I."/>
            <person name="Pekov Y.A."/>
            <person name="Fokina V.V."/>
            <person name="Logacheva M.D."/>
            <person name="Sokolov S.L."/>
            <person name="Bragin E.Y."/>
            <person name="Ashapkin V.V."/>
            <person name="Donova M.V."/>
        </authorList>
    </citation>
    <scope>NUCLEOTIDE SEQUENCE [LARGE SCALE GENOMIC DNA]</scope>
    <source>
        <strain evidence="6 7">VKM Ac-2033D</strain>
    </source>
</reference>
<evidence type="ECO:0000256" key="1">
    <source>
        <dbReference type="ARBA" id="ARBA00005384"/>
    </source>
</evidence>
<keyword evidence="3" id="KW-0805">Transcription regulation</keyword>
<dbReference type="Gene3D" id="1.10.10.10">
    <property type="entry name" value="Winged helix-like DNA-binding domain superfamily/Winged helix DNA-binding domain"/>
    <property type="match status" value="1"/>
</dbReference>
<evidence type="ECO:0000256" key="2">
    <source>
        <dbReference type="ARBA" id="ARBA00022898"/>
    </source>
</evidence>
<dbReference type="GeneID" id="96607697"/>
<dbReference type="AlphaFoldDB" id="A0A0A1DGY4"/>
<name>A0A0A1DGY4_NOCSI</name>
<dbReference type="InterPro" id="IPR036390">
    <property type="entry name" value="WH_DNA-bd_sf"/>
</dbReference>
<dbReference type="RefSeq" id="WP_038676160.1">
    <property type="nucleotide sequence ID" value="NZ_BJMC01000025.1"/>
</dbReference>
<evidence type="ECO:0000256" key="3">
    <source>
        <dbReference type="ARBA" id="ARBA00023015"/>
    </source>
</evidence>
<dbReference type="STRING" id="2045.KR76_01650"/>
<dbReference type="Pfam" id="PF00392">
    <property type="entry name" value="GntR"/>
    <property type="match status" value="1"/>
</dbReference>
<dbReference type="InterPro" id="IPR015421">
    <property type="entry name" value="PyrdxlP-dep_Trfase_major"/>
</dbReference>
<organism evidence="6 7">
    <name type="scientific">Nocardioides simplex</name>
    <name type="common">Arthrobacter simplex</name>
    <dbReference type="NCBI Taxonomy" id="2045"/>
    <lineage>
        <taxon>Bacteria</taxon>
        <taxon>Bacillati</taxon>
        <taxon>Actinomycetota</taxon>
        <taxon>Actinomycetes</taxon>
        <taxon>Propionibacteriales</taxon>
        <taxon>Nocardioidaceae</taxon>
        <taxon>Pimelobacter</taxon>
    </lineage>
</organism>
<evidence type="ECO:0000256" key="4">
    <source>
        <dbReference type="ARBA" id="ARBA00023125"/>
    </source>
</evidence>
<dbReference type="Gene3D" id="3.40.640.10">
    <property type="entry name" value="Type I PLP-dependent aspartate aminotransferase-like (Major domain)"/>
    <property type="match status" value="1"/>
</dbReference>
<evidence type="ECO:0000313" key="7">
    <source>
        <dbReference type="Proteomes" id="UP000030300"/>
    </source>
</evidence>
<dbReference type="HOGENOM" id="CLU_017584_2_0_11"/>
<dbReference type="InterPro" id="IPR000524">
    <property type="entry name" value="Tscrpt_reg_HTH_GntR"/>
</dbReference>
<accession>A0A0A1DGY4</accession>
<dbReference type="InterPro" id="IPR051446">
    <property type="entry name" value="HTH_trans_reg/aminotransferase"/>
</dbReference>
<gene>
    <name evidence="6" type="ORF">KR76_01650</name>
</gene>
<keyword evidence="2" id="KW-0663">Pyridoxal phosphate</keyword>
<dbReference type="PROSITE" id="PS50949">
    <property type="entry name" value="HTH_GNTR"/>
    <property type="match status" value="1"/>
</dbReference>
<dbReference type="SUPFAM" id="SSF46785">
    <property type="entry name" value="Winged helix' DNA-binding domain"/>
    <property type="match status" value="1"/>
</dbReference>
<dbReference type="OrthoDB" id="4307011at2"/>
<dbReference type="InterPro" id="IPR036388">
    <property type="entry name" value="WH-like_DNA-bd_sf"/>
</dbReference>
<dbReference type="CDD" id="cd00609">
    <property type="entry name" value="AAT_like"/>
    <property type="match status" value="1"/>
</dbReference>
<dbReference type="Gene3D" id="3.90.1150.10">
    <property type="entry name" value="Aspartate Aminotransferase, domain 1"/>
    <property type="match status" value="1"/>
</dbReference>
<dbReference type="PANTHER" id="PTHR46577">
    <property type="entry name" value="HTH-TYPE TRANSCRIPTIONAL REGULATORY PROTEIN GABR"/>
    <property type="match status" value="1"/>
</dbReference>
<dbReference type="Proteomes" id="UP000030300">
    <property type="component" value="Chromosome"/>
</dbReference>
<dbReference type="Pfam" id="PF00155">
    <property type="entry name" value="Aminotran_1_2"/>
    <property type="match status" value="1"/>
</dbReference>